<dbReference type="Pfam" id="PF07995">
    <property type="entry name" value="GSDH"/>
    <property type="match status" value="1"/>
</dbReference>
<dbReference type="EMBL" id="JABFRW010000052">
    <property type="protein sequence ID" value="NOT33502.1"/>
    <property type="molecule type" value="Genomic_DNA"/>
</dbReference>
<organism evidence="2 3">
    <name type="scientific">Eiseniibacteriota bacterium</name>
    <dbReference type="NCBI Taxonomy" id="2212470"/>
    <lineage>
        <taxon>Bacteria</taxon>
        <taxon>Candidatus Eiseniibacteriota</taxon>
    </lineage>
</organism>
<dbReference type="SUPFAM" id="SSF49299">
    <property type="entry name" value="PKD domain"/>
    <property type="match status" value="1"/>
</dbReference>
<dbReference type="InterPro" id="IPR012938">
    <property type="entry name" value="Glc/Sorbosone_DH"/>
</dbReference>
<gene>
    <name evidence="2" type="ORF">HOP12_04945</name>
</gene>
<proteinExistence type="predicted"/>
<evidence type="ECO:0000313" key="2">
    <source>
        <dbReference type="EMBL" id="NOT33502.1"/>
    </source>
</evidence>
<comment type="caution">
    <text evidence="2">The sequence shown here is derived from an EMBL/GenBank/DDBJ whole genome shotgun (WGS) entry which is preliminary data.</text>
</comment>
<accession>A0A849SDP9</accession>
<sequence length="1051" mass="110438">MLSRRAGRLFAAALIVTAIGIAPRPARAIAFSDPLFVAEDVAPGASWSTPTGLAYLPGGRLLVIEKRGRVYSVMNGIKSAQPLLNLELEVLNEGDRGLLGIAVDPNYVSNHSVYLLYTVDPDSNNVETNDDAFSRLSRFQIGFADSTVIAYSSRAVLFGSTWTNGAVSAASSHTIGCLRFGSDGTLLVSVGDGGQFSGADAGGLDPGAFGAGRTDPLEDIGAFRAQYLQSLAGKLLRLDPATGRGLPSNPFYQAGSPSSAQSRVWAYGLRNPFRFAMRPGTGSSNPGVGQPGVAFIDDAGWFTWEETNVAVTGGLNFGWPCYEGFNPQNAYQGAVPSHHGCATIGTPANPSPRANPLIAWHHGDSLLSTPAGLIGNAATACLFYTGSRYPTGFAGRFFFSDYGRNWIDTAVMDASHALVSTAPWATSADGPVDMAQDPASGEIVLVTLANNKVLRVRYTGAGSNGAPLAFAAGTPRVGVAPCLVNFSSAGTFDPNGDPLTLNWLFGDGTGASGPAPSHSYTVAGSYQATLTARDNHGDIGRDTVTIVVLGSSVFPTTAVLDNFNRANGPLGGAWVDNANGLAINGNQLTQTCCTPSTVWSGQSFGPNQEAYVRFLAVTPGADEQDLMLKVQGLSYSTGHIEVRYDAVLAAVRVSTYLPSTSWTQWAAFPTTMAVGDVLGARAFSNGMIQVMKNGALLGETTSGEWPFAANGGYLGLTFAGALTSRLDDFGGGTIVLNPNTAPNATVTSPPSGQFYVEGIPIALTGTATDAQQSSASLQYDWSVDLHHNNHVHPSTVVLSGASTGFTPENHDDGTGVWLEVKLLAMDSGGLADTAGIALYPEIDLQAKAGLISPDPPTTGTQTFVNFWIHNRGRMPAQRSRWRLNRGAQMLAEGDTLVARLDSVRVQRVFPAGTFVAGPLTLRFRADTLGTVPETNEANNGVTVQRTVIQGGAVAVEPPPIAFGLGESRPNPSASSVAFSLDLPRAASVTFEVFDAQGRVAFRSLGRTLAPGRHTLDWSGRVEGREPAAPGLYWARVTVDGVRYARRFVIVR</sequence>
<dbReference type="InterPro" id="IPR000601">
    <property type="entry name" value="PKD_dom"/>
</dbReference>
<evidence type="ECO:0000259" key="1">
    <source>
        <dbReference type="PROSITE" id="PS50093"/>
    </source>
</evidence>
<dbReference type="Pfam" id="PF18911">
    <property type="entry name" value="PKD_4"/>
    <property type="match status" value="1"/>
</dbReference>
<dbReference type="SUPFAM" id="SSF50952">
    <property type="entry name" value="Soluble quinoprotein glucose dehydrogenase"/>
    <property type="match status" value="1"/>
</dbReference>
<dbReference type="CDD" id="cd00146">
    <property type="entry name" value="PKD"/>
    <property type="match status" value="1"/>
</dbReference>
<dbReference type="Proteomes" id="UP000580839">
    <property type="component" value="Unassembled WGS sequence"/>
</dbReference>
<reference evidence="2 3" key="1">
    <citation type="submission" date="2020-04" db="EMBL/GenBank/DDBJ databases">
        <title>Metagenomic profiling of ammonia- and methane-oxidizing microorganisms in a Dutch drinking water treatment plant.</title>
        <authorList>
            <person name="Poghosyan L."/>
            <person name="Leucker S."/>
        </authorList>
    </citation>
    <scope>NUCLEOTIDE SEQUENCE [LARGE SCALE GENOMIC DNA]</scope>
    <source>
        <strain evidence="2">S-RSF-IL-03</strain>
    </source>
</reference>
<dbReference type="PANTHER" id="PTHR19328">
    <property type="entry name" value="HEDGEHOG-INTERACTING PROTEIN"/>
    <property type="match status" value="1"/>
</dbReference>
<dbReference type="Gene3D" id="2.60.40.4070">
    <property type="match status" value="1"/>
</dbReference>
<dbReference type="Gene3D" id="2.120.10.30">
    <property type="entry name" value="TolB, C-terminal domain"/>
    <property type="match status" value="1"/>
</dbReference>
<dbReference type="InterPro" id="IPR011041">
    <property type="entry name" value="Quinoprot_gluc/sorb_DH_b-prop"/>
</dbReference>
<dbReference type="PANTHER" id="PTHR19328:SF13">
    <property type="entry name" value="HIPL1 PROTEIN"/>
    <property type="match status" value="1"/>
</dbReference>
<name>A0A849SDP9_UNCEI</name>
<feature type="domain" description="PKD" evidence="1">
    <location>
        <begin position="467"/>
        <end position="548"/>
    </location>
</feature>
<dbReference type="Gene3D" id="2.60.40.10">
    <property type="entry name" value="Immunoglobulins"/>
    <property type="match status" value="2"/>
</dbReference>
<dbReference type="AlphaFoldDB" id="A0A849SDP9"/>
<dbReference type="InterPro" id="IPR022409">
    <property type="entry name" value="PKD/Chitinase_dom"/>
</dbReference>
<protein>
    <submittedName>
        <fullName evidence="2">PKD domain-containing protein</fullName>
    </submittedName>
</protein>
<dbReference type="InterPro" id="IPR035986">
    <property type="entry name" value="PKD_dom_sf"/>
</dbReference>
<dbReference type="InterPro" id="IPR011042">
    <property type="entry name" value="6-blade_b-propeller_TolB-like"/>
</dbReference>
<evidence type="ECO:0000313" key="3">
    <source>
        <dbReference type="Proteomes" id="UP000580839"/>
    </source>
</evidence>
<dbReference type="InterPro" id="IPR013783">
    <property type="entry name" value="Ig-like_fold"/>
</dbReference>
<dbReference type="SMART" id="SM00089">
    <property type="entry name" value="PKD"/>
    <property type="match status" value="1"/>
</dbReference>
<dbReference type="PROSITE" id="PS50093">
    <property type="entry name" value="PKD"/>
    <property type="match status" value="1"/>
</dbReference>